<dbReference type="PANTHER" id="PTHR35375:SF2">
    <property type="entry name" value="NEMATODE SPECIFIC PEPTIDE FAMILY, GROUP D"/>
    <property type="match status" value="1"/>
</dbReference>
<dbReference type="EMBL" id="PDUG01000002">
    <property type="protein sequence ID" value="PIC47494.1"/>
    <property type="molecule type" value="Genomic_DNA"/>
</dbReference>
<dbReference type="Proteomes" id="UP000230233">
    <property type="component" value="Chromosome II"/>
</dbReference>
<dbReference type="AlphaFoldDB" id="A0A2G5V6Q7"/>
<organism evidence="2 3">
    <name type="scientific">Caenorhabditis nigoni</name>
    <dbReference type="NCBI Taxonomy" id="1611254"/>
    <lineage>
        <taxon>Eukaryota</taxon>
        <taxon>Metazoa</taxon>
        <taxon>Ecdysozoa</taxon>
        <taxon>Nematoda</taxon>
        <taxon>Chromadorea</taxon>
        <taxon>Rhabditida</taxon>
        <taxon>Rhabditina</taxon>
        <taxon>Rhabditomorpha</taxon>
        <taxon>Rhabditoidea</taxon>
        <taxon>Rhabditidae</taxon>
        <taxon>Peloderinae</taxon>
        <taxon>Caenorhabditis</taxon>
    </lineage>
</organism>
<feature type="compositionally biased region" description="Gly residues" evidence="1">
    <location>
        <begin position="107"/>
        <end position="124"/>
    </location>
</feature>
<evidence type="ECO:0000313" key="2">
    <source>
        <dbReference type="EMBL" id="PIC47494.1"/>
    </source>
</evidence>
<keyword evidence="3" id="KW-1185">Reference proteome</keyword>
<comment type="caution">
    <text evidence="2">The sequence shown here is derived from an EMBL/GenBank/DDBJ whole genome shotgun (WGS) entry which is preliminary data.</text>
</comment>
<dbReference type="Pfam" id="PF02343">
    <property type="entry name" value="TRA-1_regulated"/>
    <property type="match status" value="1"/>
</dbReference>
<reference evidence="3" key="1">
    <citation type="submission" date="2017-10" db="EMBL/GenBank/DDBJ databases">
        <title>Rapid genome shrinkage in a self-fertile nematode reveals novel sperm competition proteins.</title>
        <authorList>
            <person name="Yin D."/>
            <person name="Schwarz E.M."/>
            <person name="Thomas C.G."/>
            <person name="Felde R.L."/>
            <person name="Korf I.F."/>
            <person name="Cutter A.D."/>
            <person name="Schartner C.M."/>
            <person name="Ralston E.J."/>
            <person name="Meyer B.J."/>
            <person name="Haag E.S."/>
        </authorList>
    </citation>
    <scope>NUCLEOTIDE SEQUENCE [LARGE SCALE GENOMIC DNA]</scope>
    <source>
        <strain evidence="3">JU1422</strain>
    </source>
</reference>
<name>A0A2G5V6Q7_9PELO</name>
<gene>
    <name evidence="2" type="primary">Cnig_chr_II.g6835</name>
    <name evidence="2" type="ORF">B9Z55_006835</name>
</gene>
<dbReference type="STRING" id="1611254.A0A2G5V6Q7"/>
<protein>
    <submittedName>
        <fullName evidence="2">Uncharacterized protein</fullName>
    </submittedName>
</protein>
<dbReference type="PANTHER" id="PTHR35375">
    <property type="entry name" value="NEMATODE SPECIFIC PEPTIDE FAMILY, GROUP D"/>
    <property type="match status" value="1"/>
</dbReference>
<sequence length="143" mass="15409">MELFGIVCEDMKWYITKYPFGVEYQLPETWELAHINASELACKPYKTAIGGFYCILSKFLLLRTTQTTQYNEMADKSAYMSAGGYSSGYMGSNASSSGYAREDYASGGSGGGASNNQGGSGGTTNPGQQVFKARTDQSCYLGP</sequence>
<feature type="region of interest" description="Disordered" evidence="1">
    <location>
        <begin position="103"/>
        <end position="129"/>
    </location>
</feature>
<dbReference type="InterPro" id="IPR003326">
    <property type="entry name" value="TRA-1_regulated"/>
</dbReference>
<proteinExistence type="predicted"/>
<evidence type="ECO:0000313" key="3">
    <source>
        <dbReference type="Proteomes" id="UP000230233"/>
    </source>
</evidence>
<accession>A0A2G5V6Q7</accession>
<evidence type="ECO:0000256" key="1">
    <source>
        <dbReference type="SAM" id="MobiDB-lite"/>
    </source>
</evidence>
<dbReference type="InterPro" id="IPR008498">
    <property type="entry name" value="DUF780_CAE_spp"/>
</dbReference>
<dbReference type="Pfam" id="PF05611">
    <property type="entry name" value="DUF780"/>
    <property type="match status" value="1"/>
</dbReference>